<dbReference type="AlphaFoldDB" id="A0A1A3NCW3"/>
<evidence type="ECO:0008006" key="4">
    <source>
        <dbReference type="Google" id="ProtNLM"/>
    </source>
</evidence>
<comment type="caution">
    <text evidence="2">The sequence shown here is derived from an EMBL/GenBank/DDBJ whole genome shotgun (WGS) entry which is preliminary data.</text>
</comment>
<sequence>MAAAWLMWGPDTGRLWLDTFIADVLATVVVFAFSRAYGNSSFYDAYWSVIPPLLTFYWWSQAGPEVDQLRCWLVAVLVLLWAVRLTANWVYGFPGLHHEDWRYPMFRERAGRWEAVVDLVAIHLIPTTQVFVGMVPVYVCVTYARADIRWLTIVAFVIGLAAVTLELVADVQMHRFVRDRRPGEAMTRGMWGWSRHPNYFGEFSFWFALALFGVATSPGDAWWLFVGALLMLAMFLGASIPMMETRSLQRRPDYQDVIDRVPRFVPRPPRRAAA</sequence>
<dbReference type="OrthoDB" id="9779233at2"/>
<dbReference type="GO" id="GO:0016020">
    <property type="term" value="C:membrane"/>
    <property type="evidence" value="ECO:0007669"/>
    <property type="project" value="TreeGrafter"/>
</dbReference>
<feature type="transmembrane region" description="Helical" evidence="1">
    <location>
        <begin position="15"/>
        <end position="34"/>
    </location>
</feature>
<reference evidence="3" key="1">
    <citation type="submission" date="2016-06" db="EMBL/GenBank/DDBJ databases">
        <authorList>
            <person name="Sutton G."/>
            <person name="Brinkac L."/>
            <person name="Sanka R."/>
            <person name="Adams M."/>
            <person name="Lau E."/>
            <person name="Garcia-Basteiro A."/>
            <person name="Lopez-Varela E."/>
            <person name="Palencia S."/>
        </authorList>
    </citation>
    <scope>NUCLEOTIDE SEQUENCE [LARGE SCALE GENOMIC DNA]</scope>
    <source>
        <strain evidence="3">1245139.5</strain>
    </source>
</reference>
<keyword evidence="3" id="KW-1185">Reference proteome</keyword>
<accession>A0A1A3NCW3</accession>
<dbReference type="Proteomes" id="UP000093629">
    <property type="component" value="Unassembled WGS sequence"/>
</dbReference>
<proteinExistence type="predicted"/>
<evidence type="ECO:0000313" key="3">
    <source>
        <dbReference type="Proteomes" id="UP000093629"/>
    </source>
</evidence>
<feature type="transmembrane region" description="Helical" evidence="1">
    <location>
        <begin position="115"/>
        <end position="138"/>
    </location>
</feature>
<gene>
    <name evidence="2" type="ORF">A5636_20105</name>
</gene>
<keyword evidence="1" id="KW-1133">Transmembrane helix</keyword>
<organism evidence="2 3">
    <name type="scientific">Mycobacterium asiaticum</name>
    <dbReference type="NCBI Taxonomy" id="1790"/>
    <lineage>
        <taxon>Bacteria</taxon>
        <taxon>Bacillati</taxon>
        <taxon>Actinomycetota</taxon>
        <taxon>Actinomycetes</taxon>
        <taxon>Mycobacteriales</taxon>
        <taxon>Mycobacteriaceae</taxon>
        <taxon>Mycobacterium</taxon>
    </lineage>
</organism>
<feature type="transmembrane region" description="Helical" evidence="1">
    <location>
        <begin position="150"/>
        <end position="171"/>
    </location>
</feature>
<keyword evidence="1" id="KW-0472">Membrane</keyword>
<dbReference type="Gene3D" id="1.20.120.1630">
    <property type="match status" value="1"/>
</dbReference>
<dbReference type="Pfam" id="PF06966">
    <property type="entry name" value="DUF1295"/>
    <property type="match status" value="1"/>
</dbReference>
<dbReference type="PANTHER" id="PTHR32251:SF23">
    <property type="entry name" value="3-OXO-5-ALPHA-STEROID 4-DEHYDROGENASE (DUF1295)"/>
    <property type="match status" value="1"/>
</dbReference>
<protein>
    <recommendedName>
        <fullName evidence="4">Steroid 5-alpha reductase C-terminal domain-containing protein</fullName>
    </recommendedName>
</protein>
<evidence type="ECO:0000256" key="1">
    <source>
        <dbReference type="SAM" id="Phobius"/>
    </source>
</evidence>
<keyword evidence="1" id="KW-0812">Transmembrane</keyword>
<dbReference type="PANTHER" id="PTHR32251">
    <property type="entry name" value="3-OXO-5-ALPHA-STEROID 4-DEHYDROGENASE"/>
    <property type="match status" value="1"/>
</dbReference>
<feature type="transmembrane region" description="Helical" evidence="1">
    <location>
        <begin position="72"/>
        <end position="94"/>
    </location>
</feature>
<dbReference type="EMBL" id="LZLQ01000023">
    <property type="protein sequence ID" value="OBK18944.1"/>
    <property type="molecule type" value="Genomic_DNA"/>
</dbReference>
<name>A0A1A3NCW3_MYCAS</name>
<dbReference type="InterPro" id="IPR010721">
    <property type="entry name" value="UstE-like"/>
</dbReference>
<feature type="transmembrane region" description="Helical" evidence="1">
    <location>
        <begin position="221"/>
        <end position="242"/>
    </location>
</feature>
<evidence type="ECO:0000313" key="2">
    <source>
        <dbReference type="EMBL" id="OBK18944.1"/>
    </source>
</evidence>